<gene>
    <name evidence="1" type="ORF">METEAL_40810</name>
</gene>
<organism evidence="1 2">
    <name type="scientific">Mesoterricola silvestris</name>
    <dbReference type="NCBI Taxonomy" id="2927979"/>
    <lineage>
        <taxon>Bacteria</taxon>
        <taxon>Pseudomonadati</taxon>
        <taxon>Acidobacteriota</taxon>
        <taxon>Holophagae</taxon>
        <taxon>Holophagales</taxon>
        <taxon>Holophagaceae</taxon>
        <taxon>Mesoterricola</taxon>
    </lineage>
</organism>
<proteinExistence type="predicted"/>
<protein>
    <submittedName>
        <fullName evidence="1">Uncharacterized protein</fullName>
    </submittedName>
</protein>
<dbReference type="Proteomes" id="UP001238179">
    <property type="component" value="Chromosome"/>
</dbReference>
<evidence type="ECO:0000313" key="1">
    <source>
        <dbReference type="EMBL" id="BDU74907.1"/>
    </source>
</evidence>
<accession>A0AA48GNY8</accession>
<sequence>MRNCLIATIVFMASGWSYGADLNSLLAQRVERRLIYQSVFDRFHVRSRNDSIQISAIIGKAARSTVLNSPDGNIDLYWITGNTNKKWTLIIGVHEKRRIFMVSAVPSVLPTDLSYAEYPIWVPLDGGRVLWWGWGSRECAIIDVRKVLENTSYGFLTQEGRMPIFKNFDATDPALSSSIQPYKFIRLGSDDSADIALFKNGCKMEIKNGFVYFWVKPDATLQKKP</sequence>
<evidence type="ECO:0000313" key="2">
    <source>
        <dbReference type="Proteomes" id="UP001238179"/>
    </source>
</evidence>
<reference evidence="2" key="1">
    <citation type="journal article" date="2023" name="Int. J. Syst. Evol. Microbiol.">
        <title>Mesoterricola silvestris gen. nov., sp. nov., Mesoterricola sediminis sp. nov., Geothrix oryzae sp. nov., Geothrix edaphica sp. nov., Geothrix rubra sp. nov., and Geothrix limicola sp. nov., six novel members of Acidobacteriota isolated from soils.</title>
        <authorList>
            <person name="Itoh H."/>
            <person name="Sugisawa Y."/>
            <person name="Mise K."/>
            <person name="Xu Z."/>
            <person name="Kuniyasu M."/>
            <person name="Ushijima N."/>
            <person name="Kawano K."/>
            <person name="Kobayashi E."/>
            <person name="Shiratori Y."/>
            <person name="Masuda Y."/>
            <person name="Senoo K."/>
        </authorList>
    </citation>
    <scope>NUCLEOTIDE SEQUENCE [LARGE SCALE GENOMIC DNA]</scope>
    <source>
        <strain evidence="2">W79</strain>
    </source>
</reference>
<dbReference type="KEGG" id="msil:METEAL_40810"/>
<dbReference type="RefSeq" id="WP_316413588.1">
    <property type="nucleotide sequence ID" value="NZ_AP027080.1"/>
</dbReference>
<dbReference type="AlphaFoldDB" id="A0AA48GNY8"/>
<dbReference type="EMBL" id="AP027080">
    <property type="protein sequence ID" value="BDU74907.1"/>
    <property type="molecule type" value="Genomic_DNA"/>
</dbReference>
<keyword evidence="2" id="KW-1185">Reference proteome</keyword>
<name>A0AA48GNY8_9BACT</name>